<keyword evidence="5" id="KW-0170">Cobalt</keyword>
<dbReference type="CDD" id="cd03885">
    <property type="entry name" value="M20_CPDG2"/>
    <property type="match status" value="1"/>
</dbReference>
<dbReference type="SUPFAM" id="SSF55031">
    <property type="entry name" value="Bacterial exopeptidase dimerisation domain"/>
    <property type="match status" value="1"/>
</dbReference>
<evidence type="ECO:0000256" key="6">
    <source>
        <dbReference type="PIRSR" id="PIRSR037238-1"/>
    </source>
</evidence>
<evidence type="ECO:0000256" key="2">
    <source>
        <dbReference type="ARBA" id="ARBA00022723"/>
    </source>
</evidence>
<dbReference type="Gene3D" id="3.40.630.10">
    <property type="entry name" value="Zn peptidases"/>
    <property type="match status" value="1"/>
</dbReference>
<protein>
    <submittedName>
        <fullName evidence="8">Carboxypeptidase</fullName>
    </submittedName>
</protein>
<gene>
    <name evidence="8" type="ORF">BTW07_09730</name>
</gene>
<dbReference type="GO" id="GO:0046872">
    <property type="term" value="F:metal ion binding"/>
    <property type="evidence" value="ECO:0007669"/>
    <property type="project" value="UniProtKB-KW"/>
</dbReference>
<organism evidence="8 9">
    <name type="scientific">Salinicola socius</name>
    <dbReference type="NCBI Taxonomy" id="404433"/>
    <lineage>
        <taxon>Bacteria</taxon>
        <taxon>Pseudomonadati</taxon>
        <taxon>Pseudomonadota</taxon>
        <taxon>Gammaproteobacteria</taxon>
        <taxon>Oceanospirillales</taxon>
        <taxon>Halomonadaceae</taxon>
        <taxon>Salinicola</taxon>
    </lineage>
</organism>
<name>A0A1Q8SSL5_9GAMM</name>
<feature type="domain" description="Peptidase M20 dimerisation" evidence="7">
    <location>
        <begin position="181"/>
        <end position="270"/>
    </location>
</feature>
<keyword evidence="8" id="KW-0121">Carboxypeptidase</keyword>
<dbReference type="EMBL" id="MSDO01000011">
    <property type="protein sequence ID" value="OLO04421.1"/>
    <property type="molecule type" value="Genomic_DNA"/>
</dbReference>
<dbReference type="InterPro" id="IPR017150">
    <property type="entry name" value="Pept_M20_glutamate_carboxypep"/>
</dbReference>
<dbReference type="InterPro" id="IPR002933">
    <property type="entry name" value="Peptidase_M20"/>
</dbReference>
<dbReference type="PANTHER" id="PTHR43808">
    <property type="entry name" value="ACETYLORNITHINE DEACETYLASE"/>
    <property type="match status" value="1"/>
</dbReference>
<keyword evidence="8" id="KW-0645">Protease</keyword>
<dbReference type="Gene3D" id="3.30.70.360">
    <property type="match status" value="1"/>
</dbReference>
<evidence type="ECO:0000259" key="7">
    <source>
        <dbReference type="Pfam" id="PF07687"/>
    </source>
</evidence>
<dbReference type="GO" id="GO:0004180">
    <property type="term" value="F:carboxypeptidase activity"/>
    <property type="evidence" value="ECO:0007669"/>
    <property type="project" value="UniProtKB-KW"/>
</dbReference>
<comment type="cofactor">
    <cofactor evidence="1">
        <name>Zn(2+)</name>
        <dbReference type="ChEBI" id="CHEBI:29105"/>
    </cofactor>
</comment>
<dbReference type="Pfam" id="PF07687">
    <property type="entry name" value="M20_dimer"/>
    <property type="match status" value="1"/>
</dbReference>
<dbReference type="InterPro" id="IPR011650">
    <property type="entry name" value="Peptidase_M20_dimer"/>
</dbReference>
<evidence type="ECO:0000256" key="5">
    <source>
        <dbReference type="ARBA" id="ARBA00023285"/>
    </source>
</evidence>
<keyword evidence="4" id="KW-0862">Zinc</keyword>
<dbReference type="NCBIfam" id="NF005678">
    <property type="entry name" value="PRK07473.1"/>
    <property type="match status" value="1"/>
</dbReference>
<keyword evidence="9" id="KW-1185">Reference proteome</keyword>
<dbReference type="Pfam" id="PF01546">
    <property type="entry name" value="Peptidase_M20"/>
    <property type="match status" value="1"/>
</dbReference>
<dbReference type="SUPFAM" id="SSF53187">
    <property type="entry name" value="Zn-dependent exopeptidases"/>
    <property type="match status" value="1"/>
</dbReference>
<proteinExistence type="predicted"/>
<comment type="caution">
    <text evidence="8">The sequence shown here is derived from an EMBL/GenBank/DDBJ whole genome shotgun (WGS) entry which is preliminary data.</text>
</comment>
<dbReference type="RefSeq" id="WP_075569977.1">
    <property type="nucleotide sequence ID" value="NZ_MSDO01000011.1"/>
</dbReference>
<dbReference type="InterPro" id="IPR001261">
    <property type="entry name" value="ArgE/DapE_CS"/>
</dbReference>
<dbReference type="InterPro" id="IPR036264">
    <property type="entry name" value="Bact_exopeptidase_dim_dom"/>
</dbReference>
<evidence type="ECO:0000256" key="4">
    <source>
        <dbReference type="ARBA" id="ARBA00022833"/>
    </source>
</evidence>
<dbReference type="Proteomes" id="UP000186878">
    <property type="component" value="Unassembled WGS sequence"/>
</dbReference>
<keyword evidence="2" id="KW-0479">Metal-binding</keyword>
<dbReference type="PANTHER" id="PTHR43808:SF9">
    <property type="entry name" value="BLL0789 PROTEIN"/>
    <property type="match status" value="1"/>
</dbReference>
<keyword evidence="3" id="KW-0378">Hydrolase</keyword>
<feature type="active site" evidence="6">
    <location>
        <position position="84"/>
    </location>
</feature>
<dbReference type="STRING" id="404433.BTW07_09730"/>
<feature type="active site" description="Proton acceptor" evidence="6">
    <location>
        <position position="145"/>
    </location>
</feature>
<evidence type="ECO:0000313" key="9">
    <source>
        <dbReference type="Proteomes" id="UP000186878"/>
    </source>
</evidence>
<dbReference type="PROSITE" id="PS00758">
    <property type="entry name" value="ARGE_DAPE_CPG2_1"/>
    <property type="match status" value="1"/>
</dbReference>
<evidence type="ECO:0000256" key="3">
    <source>
        <dbReference type="ARBA" id="ARBA00022801"/>
    </source>
</evidence>
<dbReference type="OrthoDB" id="9776600at2"/>
<dbReference type="PIRSF" id="PIRSF037238">
    <property type="entry name" value="Carboxypeptidase_G2"/>
    <property type="match status" value="1"/>
</dbReference>
<evidence type="ECO:0000313" key="8">
    <source>
        <dbReference type="EMBL" id="OLO04421.1"/>
    </source>
</evidence>
<dbReference type="AlphaFoldDB" id="A0A1Q8SSL5"/>
<reference evidence="8 9" key="1">
    <citation type="submission" date="2016-12" db="EMBL/GenBank/DDBJ databases">
        <title>Draft genome sequences of strains Salinicola socius SMB35, Salinicola sp. MH3R3-1 and Chromohalobacter sp. SMB17 from the Verkhnekamsk potash mining region of Russia.</title>
        <authorList>
            <person name="Mavrodi D.V."/>
            <person name="Olsson B.E."/>
            <person name="Korsakova E.S."/>
            <person name="Pyankova A."/>
            <person name="Mavrodi O.V."/>
            <person name="Plotnikova E.G."/>
        </authorList>
    </citation>
    <scope>NUCLEOTIDE SEQUENCE [LARGE SCALE GENOMIC DNA]</scope>
    <source>
        <strain evidence="8 9">SMB35</strain>
    </source>
</reference>
<sequence length="376" mass="40002">MSLAATLEFDDMLAGLQRWVECESPTFDIAAVNRMMTLASDDLVAMGANVERVAGPAGLGDCLKASFPHPRQAEGGILIMAHLDTVHPVGTLETLPFRRDGDRCYGPGICDMKGGTYAALRAVVALQQAGVDMALPIHVLLTCDEEIGSPGTRELIEREAARHRYILVPEPARAGNGVITGRYAIARFELLAHGRPSHAGAALADGHSAIREMVARIPEIESMTNDDCTFSVGVVQGGQWVNCVSTNCRGEALSMAKRQADLDRGIERMLALTQRDADGIGFEVKLGVVRPVWEAGQATLSLYAQASRVADELKMPLPHASSGGGSDGNFTGAMGLPTLDGLGVRGAGIHTLDEHIEVDSLIERARLMAGLMTALR</sequence>
<dbReference type="InterPro" id="IPR050072">
    <property type="entry name" value="Peptidase_M20A"/>
</dbReference>
<accession>A0A1Q8SSL5</accession>
<evidence type="ECO:0000256" key="1">
    <source>
        <dbReference type="ARBA" id="ARBA00001947"/>
    </source>
</evidence>